<evidence type="ECO:0008006" key="3">
    <source>
        <dbReference type="Google" id="ProtNLM"/>
    </source>
</evidence>
<evidence type="ECO:0000313" key="1">
    <source>
        <dbReference type="EMBL" id="KAH0557017.1"/>
    </source>
</evidence>
<protein>
    <recommendedName>
        <fullName evidence="3">Retrotransposon gag domain-containing protein</fullName>
    </recommendedName>
</protein>
<evidence type="ECO:0000313" key="2">
    <source>
        <dbReference type="Proteomes" id="UP000750711"/>
    </source>
</evidence>
<comment type="caution">
    <text evidence="1">The sequence shown here is derived from an EMBL/GenBank/DDBJ whole genome shotgun (WGS) entry which is preliminary data.</text>
</comment>
<accession>A0A9P8RMP1</accession>
<dbReference type="Proteomes" id="UP000750711">
    <property type="component" value="Unassembled WGS sequence"/>
</dbReference>
<gene>
    <name evidence="1" type="ORF">GP486_005195</name>
</gene>
<keyword evidence="2" id="KW-1185">Reference proteome</keyword>
<name>A0A9P8RMP1_9PEZI</name>
<proteinExistence type="predicted"/>
<dbReference type="AlphaFoldDB" id="A0A9P8RMP1"/>
<sequence>MEGKSGPATPRKVPSTRDIRVIKPEPYDGKTLQALREYLHRCETAFRLKPETYPDDAWKVLYASQFLTGASAEAWLRLENENGKDNTIWEQYTTFLRDLQQDPVTRAATMARRYNDANQRPYQTVIQFANYMDSLEAELPTYTNAQRAQHLFAKLIPEIRTALNNYQEIPKTRADLIKLAT</sequence>
<dbReference type="EMBL" id="JAGHQM010000940">
    <property type="protein sequence ID" value="KAH0557017.1"/>
    <property type="molecule type" value="Genomic_DNA"/>
</dbReference>
<organism evidence="1 2">
    <name type="scientific">Trichoglossum hirsutum</name>
    <dbReference type="NCBI Taxonomy" id="265104"/>
    <lineage>
        <taxon>Eukaryota</taxon>
        <taxon>Fungi</taxon>
        <taxon>Dikarya</taxon>
        <taxon>Ascomycota</taxon>
        <taxon>Pezizomycotina</taxon>
        <taxon>Geoglossomycetes</taxon>
        <taxon>Geoglossales</taxon>
        <taxon>Geoglossaceae</taxon>
        <taxon>Trichoglossum</taxon>
    </lineage>
</organism>
<reference evidence="1" key="1">
    <citation type="submission" date="2021-03" db="EMBL/GenBank/DDBJ databases">
        <title>Comparative genomics and phylogenomic investigation of the class Geoglossomycetes provide insights into ecological specialization and systematics.</title>
        <authorList>
            <person name="Melie T."/>
            <person name="Pirro S."/>
            <person name="Miller A.N."/>
            <person name="Quandt A."/>
        </authorList>
    </citation>
    <scope>NUCLEOTIDE SEQUENCE</scope>
    <source>
        <strain evidence="1">CAQ_001_2017</strain>
    </source>
</reference>